<comment type="caution">
    <text evidence="6">The sequence shown here is derived from an EMBL/GenBank/DDBJ whole genome shotgun (WGS) entry which is preliminary data.</text>
</comment>
<organism evidence="6 7">
    <name type="scientific">Polypterus senegalus</name>
    <name type="common">Senegal bichir</name>
    <dbReference type="NCBI Taxonomy" id="55291"/>
    <lineage>
        <taxon>Eukaryota</taxon>
        <taxon>Metazoa</taxon>
        <taxon>Chordata</taxon>
        <taxon>Craniata</taxon>
        <taxon>Vertebrata</taxon>
        <taxon>Euteleostomi</taxon>
        <taxon>Actinopterygii</taxon>
        <taxon>Polypteriformes</taxon>
        <taxon>Polypteridae</taxon>
        <taxon>Polypterus</taxon>
    </lineage>
</organism>
<dbReference type="PANTHER" id="PTHR12713">
    <property type="entry name" value="VACUOLAR ATP SYNTHASE SUBUNIT G"/>
    <property type="match status" value="1"/>
</dbReference>
<evidence type="ECO:0000256" key="3">
    <source>
        <dbReference type="ARBA" id="ARBA00022781"/>
    </source>
</evidence>
<feature type="non-terminal residue" evidence="6">
    <location>
        <position position="1"/>
    </location>
</feature>
<evidence type="ECO:0000256" key="2">
    <source>
        <dbReference type="ARBA" id="ARBA00022448"/>
    </source>
</evidence>
<keyword evidence="2 5" id="KW-0813">Transport</keyword>
<dbReference type="GO" id="GO:0016887">
    <property type="term" value="F:ATP hydrolysis activity"/>
    <property type="evidence" value="ECO:0007669"/>
    <property type="project" value="TreeGrafter"/>
</dbReference>
<comment type="similarity">
    <text evidence="1 5">Belongs to the V-ATPase G subunit family.</text>
</comment>
<proteinExistence type="inferred from homology"/>
<dbReference type="GO" id="GO:0000221">
    <property type="term" value="C:vacuolar proton-transporting V-type ATPase, V1 domain"/>
    <property type="evidence" value="ECO:0007669"/>
    <property type="project" value="TreeGrafter"/>
</dbReference>
<dbReference type="OrthoDB" id="250802at2759"/>
<keyword evidence="4 5" id="KW-0406">Ion transport</keyword>
<dbReference type="GO" id="GO:0097401">
    <property type="term" value="P:synaptic vesicle lumen acidification"/>
    <property type="evidence" value="ECO:0007669"/>
    <property type="project" value="TreeGrafter"/>
</dbReference>
<gene>
    <name evidence="6" type="primary">Atp6v1g3</name>
    <name evidence="6" type="ORF">GTO96_0008734</name>
</gene>
<comment type="subunit">
    <text evidence="5">V-ATPase is a heteromultimeric enzyme made up of two complexes: the ATP-hydrolytic V1 complex and the proton translocation V0 complex.</text>
</comment>
<dbReference type="PANTHER" id="PTHR12713:SF5">
    <property type="entry name" value="V-TYPE PROTON ATPASE SUBUNIT G 3"/>
    <property type="match status" value="1"/>
</dbReference>
<dbReference type="InterPro" id="IPR005124">
    <property type="entry name" value="V-ATPase_G"/>
</dbReference>
<feature type="non-terminal residue" evidence="6">
    <location>
        <position position="116"/>
    </location>
</feature>
<reference evidence="6 7" key="1">
    <citation type="journal article" date="2021" name="Cell">
        <title>Tracing the genetic footprints of vertebrate landing in non-teleost ray-finned fishes.</title>
        <authorList>
            <person name="Bi X."/>
            <person name="Wang K."/>
            <person name="Yang L."/>
            <person name="Pan H."/>
            <person name="Jiang H."/>
            <person name="Wei Q."/>
            <person name="Fang M."/>
            <person name="Yu H."/>
            <person name="Zhu C."/>
            <person name="Cai Y."/>
            <person name="He Y."/>
            <person name="Gan X."/>
            <person name="Zeng H."/>
            <person name="Yu D."/>
            <person name="Zhu Y."/>
            <person name="Jiang H."/>
            <person name="Qiu Q."/>
            <person name="Yang H."/>
            <person name="Zhang Y.E."/>
            <person name="Wang W."/>
            <person name="Zhu M."/>
            <person name="He S."/>
            <person name="Zhang G."/>
        </authorList>
    </citation>
    <scope>NUCLEOTIDE SEQUENCE [LARGE SCALE GENOMIC DNA]</scope>
    <source>
        <strain evidence="6">Bchr_013</strain>
    </source>
</reference>
<dbReference type="EMBL" id="JAATIS010004524">
    <property type="protein sequence ID" value="KAG2461840.1"/>
    <property type="molecule type" value="Genomic_DNA"/>
</dbReference>
<sequence>MASKSHGIQHLLQAEKKAKEKLDEAKKRKVKRLKQAKDEAFVDIENYRQMRENNFKQKQSTIMGSHGNLSVKVDEQTKTKIQSLNSNYSQYKDALVQHIIDMACGLKTELHKNYRD</sequence>
<comment type="function">
    <text evidence="5">Subunit of the V1 complex of vacuolar(H+)-ATPase (V-ATPase), a multisubunit enzyme composed of a peripheral complex (V1) that hydrolyzes ATP and a membrane integral complex (V0) that translocates protons. V-ATPase is responsible for acidifying and maintaining the pH of intracellular compartments and in some cell types, is targeted to the plasma membrane, where it is responsible for acidifying the extracellular environment.</text>
</comment>
<dbReference type="GO" id="GO:0030672">
    <property type="term" value="C:synaptic vesicle membrane"/>
    <property type="evidence" value="ECO:0007669"/>
    <property type="project" value="TreeGrafter"/>
</dbReference>
<evidence type="ECO:0000256" key="4">
    <source>
        <dbReference type="ARBA" id="ARBA00023065"/>
    </source>
</evidence>
<dbReference type="GO" id="GO:0046961">
    <property type="term" value="F:proton-transporting ATPase activity, rotational mechanism"/>
    <property type="evidence" value="ECO:0007669"/>
    <property type="project" value="InterPro"/>
</dbReference>
<evidence type="ECO:0000313" key="6">
    <source>
        <dbReference type="EMBL" id="KAG2461840.1"/>
    </source>
</evidence>
<evidence type="ECO:0000256" key="1">
    <source>
        <dbReference type="ARBA" id="ARBA00010066"/>
    </source>
</evidence>
<keyword evidence="7" id="KW-1185">Reference proteome</keyword>
<dbReference type="Pfam" id="PF03179">
    <property type="entry name" value="V-ATPase_G"/>
    <property type="match status" value="1"/>
</dbReference>
<dbReference type="NCBIfam" id="TIGR01147">
    <property type="entry name" value="V_ATP_synt_G"/>
    <property type="match status" value="1"/>
</dbReference>
<dbReference type="Proteomes" id="UP000886611">
    <property type="component" value="Unassembled WGS sequence"/>
</dbReference>
<protein>
    <recommendedName>
        <fullName evidence="5">V-type proton ATPase subunit G</fullName>
    </recommendedName>
</protein>
<dbReference type="AlphaFoldDB" id="A0A8X7X4I7"/>
<evidence type="ECO:0000256" key="5">
    <source>
        <dbReference type="RuleBase" id="RU364019"/>
    </source>
</evidence>
<name>A0A8X7X4I7_POLSE</name>
<dbReference type="Gene3D" id="1.20.5.2950">
    <property type="match status" value="1"/>
</dbReference>
<keyword evidence="3 5" id="KW-0375">Hydrogen ion transport</keyword>
<evidence type="ECO:0000313" key="7">
    <source>
        <dbReference type="Proteomes" id="UP000886611"/>
    </source>
</evidence>
<dbReference type="FunFam" id="1.20.5.2950:FF:000001">
    <property type="entry name" value="V-type proton ATPase subunit G"/>
    <property type="match status" value="1"/>
</dbReference>
<accession>A0A8X7X4I7</accession>